<organism evidence="2 3">
    <name type="scientific">Anoxybacteroides tepidamans</name>
    <dbReference type="NCBI Taxonomy" id="265948"/>
    <lineage>
        <taxon>Bacteria</taxon>
        <taxon>Bacillati</taxon>
        <taxon>Bacillota</taxon>
        <taxon>Bacilli</taxon>
        <taxon>Bacillales</taxon>
        <taxon>Anoxybacillaceae</taxon>
        <taxon>Anoxybacteroides</taxon>
    </lineage>
</organism>
<dbReference type="SMART" id="SM00914">
    <property type="entry name" value="IDEAL"/>
    <property type="match status" value="1"/>
</dbReference>
<feature type="domain" description="IDEAL" evidence="1">
    <location>
        <begin position="139"/>
        <end position="175"/>
    </location>
</feature>
<evidence type="ECO:0000313" key="3">
    <source>
        <dbReference type="Proteomes" id="UP000520011"/>
    </source>
</evidence>
<dbReference type="Pfam" id="PF08864">
    <property type="entry name" value="UPF0302"/>
    <property type="match status" value="1"/>
</dbReference>
<evidence type="ECO:0000313" key="2">
    <source>
        <dbReference type="EMBL" id="MBB5326016.1"/>
    </source>
</evidence>
<dbReference type="RefSeq" id="WP_183256041.1">
    <property type="nucleotide sequence ID" value="NZ_JACHEP010000026.1"/>
</dbReference>
<dbReference type="InterPro" id="IPR027393">
    <property type="entry name" value="Virus_scaffolding_prot_C"/>
</dbReference>
<accession>A0A7W8ISU1</accession>
<dbReference type="AlphaFoldDB" id="A0A7W8ISU1"/>
<comment type="caution">
    <text evidence="2">The sequence shown here is derived from an EMBL/GenBank/DDBJ whole genome shotgun (WGS) entry which is preliminary data.</text>
</comment>
<reference evidence="2 3" key="1">
    <citation type="submission" date="2020-08" db="EMBL/GenBank/DDBJ databases">
        <title>Genomic Encyclopedia of Type Strains, Phase IV (KMG-IV): sequencing the most valuable type-strain genomes for metagenomic binning, comparative biology and taxonomic classification.</title>
        <authorList>
            <person name="Goeker M."/>
        </authorList>
    </citation>
    <scope>NUCLEOTIDE SEQUENCE [LARGE SCALE GENOMIC DNA]</scope>
    <source>
        <strain evidence="2 3">DSM 16325</strain>
    </source>
</reference>
<gene>
    <name evidence="2" type="ORF">HNQ34_003134</name>
</gene>
<dbReference type="NCBIfam" id="NF002836">
    <property type="entry name" value="PRK03057.1"/>
    <property type="match status" value="1"/>
</dbReference>
<dbReference type="InterPro" id="IPR014957">
    <property type="entry name" value="IDEAL_dom"/>
</dbReference>
<name>A0A7W8ISU1_9BACL</name>
<dbReference type="InterPro" id="IPR038091">
    <property type="entry name" value="UPF0302_N_sf"/>
</dbReference>
<dbReference type="PIRSF" id="PIRSF007165">
    <property type="entry name" value="UCP007165"/>
    <property type="match status" value="1"/>
</dbReference>
<proteinExistence type="predicted"/>
<keyword evidence="3" id="KW-1185">Reference proteome</keyword>
<dbReference type="Pfam" id="PF08858">
    <property type="entry name" value="IDEAL"/>
    <property type="match status" value="1"/>
</dbReference>
<dbReference type="Gene3D" id="3.40.1530.30">
    <property type="entry name" value="Uncharacterised family UPF0302, N-terminal domain"/>
    <property type="match status" value="1"/>
</dbReference>
<dbReference type="InterPro" id="IPR014963">
    <property type="entry name" value="UPF0302_N"/>
</dbReference>
<evidence type="ECO:0000259" key="1">
    <source>
        <dbReference type="SMART" id="SM00914"/>
    </source>
</evidence>
<protein>
    <submittedName>
        <fullName evidence="2">Uncharacterized protein YpiB (UPF0302 family)</fullName>
    </submittedName>
</protein>
<dbReference type="Proteomes" id="UP000520011">
    <property type="component" value="Unassembled WGS sequence"/>
</dbReference>
<dbReference type="InterPro" id="IPR011188">
    <property type="entry name" value="UPF0302"/>
</dbReference>
<dbReference type="EMBL" id="JACHEP010000026">
    <property type="protein sequence ID" value="MBB5326016.1"/>
    <property type="molecule type" value="Genomic_DNA"/>
</dbReference>
<dbReference type="Gene3D" id="4.10.810.10">
    <property type="entry name" value="Virus Scaffolding Protein, Chain A"/>
    <property type="match status" value="1"/>
</dbReference>
<sequence length="179" mass="21378">MKWVSCLEKRNFLTSFLQNYRLKHPDARFVLNYLLQHNHLLEIVHFTEKDQKSSRWLIISTMMSEEEGLVFYRRGQKSTSLATIIGDLALHLNEPLYLTLHFPGKTRNFSYLRLIDHRAFENVRRHEYNEKMAKAAEQVLDEALKRHEVSILKMQIDQALDRKDVALFQKLTEELKKYD</sequence>